<organism evidence="2 3">
    <name type="scientific">Streptacidiphilus jiangxiensis</name>
    <dbReference type="NCBI Taxonomy" id="235985"/>
    <lineage>
        <taxon>Bacteria</taxon>
        <taxon>Bacillati</taxon>
        <taxon>Actinomycetota</taxon>
        <taxon>Actinomycetes</taxon>
        <taxon>Kitasatosporales</taxon>
        <taxon>Streptomycetaceae</taxon>
        <taxon>Streptacidiphilus</taxon>
    </lineage>
</organism>
<dbReference type="EMBL" id="FOAZ01000046">
    <property type="protein sequence ID" value="SEM70684.1"/>
    <property type="molecule type" value="Genomic_DNA"/>
</dbReference>
<feature type="compositionally biased region" description="Low complexity" evidence="1">
    <location>
        <begin position="58"/>
        <end position="67"/>
    </location>
</feature>
<protein>
    <submittedName>
        <fullName evidence="2">Uncharacterized protein</fullName>
    </submittedName>
</protein>
<evidence type="ECO:0000256" key="1">
    <source>
        <dbReference type="SAM" id="MobiDB-lite"/>
    </source>
</evidence>
<dbReference type="STRING" id="235985.SAMN05414137_1461"/>
<proteinExistence type="predicted"/>
<sequence>MTDDLTPRRRLGLPGQPRPGEHLETVFRDELPPTDTPDPTLPGYPLSRDQAAATGEWAPAAHADASAEPSVRAEPAARGALPAPAEPVAEPAPSARPAAAEPSVVEAPATPDGLPAPAARPADPAEANVWVEPVARGALPAPAEPVAESSPAPRPA</sequence>
<accession>A0A1H8AL18</accession>
<evidence type="ECO:0000313" key="2">
    <source>
        <dbReference type="EMBL" id="SEM70684.1"/>
    </source>
</evidence>
<name>A0A1H8AL18_STRJI</name>
<feature type="non-terminal residue" evidence="2">
    <location>
        <position position="156"/>
    </location>
</feature>
<feature type="region of interest" description="Disordered" evidence="1">
    <location>
        <begin position="1"/>
        <end position="133"/>
    </location>
</feature>
<gene>
    <name evidence="2" type="ORF">SAMN05414137_1461</name>
</gene>
<dbReference type="Proteomes" id="UP000183015">
    <property type="component" value="Unassembled WGS sequence"/>
</dbReference>
<dbReference type="AlphaFoldDB" id="A0A1H8AL18"/>
<evidence type="ECO:0000313" key="3">
    <source>
        <dbReference type="Proteomes" id="UP000183015"/>
    </source>
</evidence>
<keyword evidence="3" id="KW-1185">Reference proteome</keyword>
<feature type="compositionally biased region" description="Basic and acidic residues" evidence="1">
    <location>
        <begin position="19"/>
        <end position="31"/>
    </location>
</feature>
<feature type="compositionally biased region" description="Low complexity" evidence="1">
    <location>
        <begin position="82"/>
        <end position="127"/>
    </location>
</feature>
<reference evidence="3" key="1">
    <citation type="submission" date="2016-10" db="EMBL/GenBank/DDBJ databases">
        <authorList>
            <person name="Varghese N."/>
        </authorList>
    </citation>
    <scope>NUCLEOTIDE SEQUENCE [LARGE SCALE GENOMIC DNA]</scope>
    <source>
        <strain evidence="3">DSM 45096 / BCRC 16803 / CGMCC 4.1857 / CIP 109030 / JCM 12277 / KCTC 19219 / NBRC 100920 / 33214</strain>
    </source>
</reference>